<dbReference type="CDD" id="cd06257">
    <property type="entry name" value="DnaJ"/>
    <property type="match status" value="1"/>
</dbReference>
<evidence type="ECO:0000259" key="7">
    <source>
        <dbReference type="PROSITE" id="PS50076"/>
    </source>
</evidence>
<keyword evidence="1" id="KW-0143">Chaperone</keyword>
<dbReference type="SUPFAM" id="SSF46565">
    <property type="entry name" value="Chaperone J-domain"/>
    <property type="match status" value="1"/>
</dbReference>
<dbReference type="PRINTS" id="PR00625">
    <property type="entry name" value="JDOMAIN"/>
</dbReference>
<dbReference type="Proteomes" id="UP000502823">
    <property type="component" value="Unassembled WGS sequence"/>
</dbReference>
<dbReference type="InParanoid" id="A0A6L2PB92"/>
<protein>
    <recommendedName>
        <fullName evidence="2">DnaJ homolog subfamily B member 9</fullName>
    </recommendedName>
    <alternativeName>
        <fullName evidence="3">Endoplasmic reticulum DNA J domain-containing protein 4</fullName>
    </alternativeName>
</protein>
<evidence type="ECO:0000256" key="3">
    <source>
        <dbReference type="ARBA" id="ARBA00041533"/>
    </source>
</evidence>
<keyword evidence="6" id="KW-0732">Signal</keyword>
<evidence type="ECO:0000256" key="4">
    <source>
        <dbReference type="ARBA" id="ARBA00045428"/>
    </source>
</evidence>
<organism evidence="8 9">
    <name type="scientific">Coptotermes formosanus</name>
    <name type="common">Formosan subterranean termite</name>
    <dbReference type="NCBI Taxonomy" id="36987"/>
    <lineage>
        <taxon>Eukaryota</taxon>
        <taxon>Metazoa</taxon>
        <taxon>Ecdysozoa</taxon>
        <taxon>Arthropoda</taxon>
        <taxon>Hexapoda</taxon>
        <taxon>Insecta</taxon>
        <taxon>Pterygota</taxon>
        <taxon>Neoptera</taxon>
        <taxon>Polyneoptera</taxon>
        <taxon>Dictyoptera</taxon>
        <taxon>Blattodea</taxon>
        <taxon>Blattoidea</taxon>
        <taxon>Termitoidae</taxon>
        <taxon>Rhinotermitidae</taxon>
        <taxon>Coptotermes</taxon>
    </lineage>
</organism>
<dbReference type="OrthoDB" id="552049at2759"/>
<dbReference type="FunFam" id="1.10.287.110:FF:000034">
    <property type="entry name" value="Chaperone protein DnaJ"/>
    <property type="match status" value="1"/>
</dbReference>
<reference evidence="9" key="1">
    <citation type="submission" date="2020-01" db="EMBL/GenBank/DDBJ databases">
        <title>Draft genome sequence of the Termite Coptotermes fromosanus.</title>
        <authorList>
            <person name="Itakura S."/>
            <person name="Yosikawa Y."/>
            <person name="Umezawa K."/>
        </authorList>
    </citation>
    <scope>NUCLEOTIDE SEQUENCE [LARGE SCALE GENOMIC DNA]</scope>
</reference>
<dbReference type="InterPro" id="IPR001623">
    <property type="entry name" value="DnaJ_domain"/>
</dbReference>
<dbReference type="GO" id="GO:0005783">
    <property type="term" value="C:endoplasmic reticulum"/>
    <property type="evidence" value="ECO:0007669"/>
    <property type="project" value="TreeGrafter"/>
</dbReference>
<evidence type="ECO:0000256" key="1">
    <source>
        <dbReference type="ARBA" id="ARBA00023186"/>
    </source>
</evidence>
<feature type="signal peptide" evidence="6">
    <location>
        <begin position="1"/>
        <end position="19"/>
    </location>
</feature>
<dbReference type="GO" id="GO:0051087">
    <property type="term" value="F:protein-folding chaperone binding"/>
    <property type="evidence" value="ECO:0007669"/>
    <property type="project" value="TreeGrafter"/>
</dbReference>
<comment type="subunit">
    <text evidence="5">Interacts with HSPA5/BiP; interaction is direct. Interacts with ERN1/IRE1 (via the luminal region). Interacts with DERL1.</text>
</comment>
<gene>
    <name evidence="8" type="ORF">Cfor_07125</name>
</gene>
<dbReference type="SMART" id="SM00271">
    <property type="entry name" value="DnaJ"/>
    <property type="match status" value="1"/>
</dbReference>
<evidence type="ECO:0000313" key="9">
    <source>
        <dbReference type="Proteomes" id="UP000502823"/>
    </source>
</evidence>
<dbReference type="PANTHER" id="PTHR44360">
    <property type="entry name" value="DNAJ HOMOLOG SUBFAMILY B MEMBER 9"/>
    <property type="match status" value="1"/>
</dbReference>
<name>A0A6L2PB92_COPFO</name>
<dbReference type="PROSITE" id="PS50076">
    <property type="entry name" value="DNAJ_2"/>
    <property type="match status" value="1"/>
</dbReference>
<dbReference type="InterPro" id="IPR051948">
    <property type="entry name" value="Hsp70_co-chaperone_J-domain"/>
</dbReference>
<evidence type="ECO:0000256" key="6">
    <source>
        <dbReference type="SAM" id="SignalP"/>
    </source>
</evidence>
<dbReference type="Pfam" id="PF00226">
    <property type="entry name" value="DnaJ"/>
    <property type="match status" value="1"/>
</dbReference>
<dbReference type="InterPro" id="IPR036869">
    <property type="entry name" value="J_dom_sf"/>
</dbReference>
<evidence type="ECO:0000313" key="8">
    <source>
        <dbReference type="EMBL" id="GFG29671.1"/>
    </source>
</evidence>
<comment type="caution">
    <text evidence="8">The sequence shown here is derived from an EMBL/GenBank/DDBJ whole genome shotgun (WGS) entry which is preliminary data.</text>
</comment>
<proteinExistence type="predicted"/>
<dbReference type="GO" id="GO:0036503">
    <property type="term" value="P:ERAD pathway"/>
    <property type="evidence" value="ECO:0007669"/>
    <property type="project" value="TreeGrafter"/>
</dbReference>
<evidence type="ECO:0000256" key="5">
    <source>
        <dbReference type="ARBA" id="ARBA00046365"/>
    </source>
</evidence>
<accession>A0A6L2PB92</accession>
<feature type="chain" id="PRO_5026852837" description="DnaJ homolog subfamily B member 9" evidence="6">
    <location>
        <begin position="20"/>
        <end position="232"/>
    </location>
</feature>
<dbReference type="Gene3D" id="1.10.287.110">
    <property type="entry name" value="DnaJ domain"/>
    <property type="match status" value="1"/>
</dbReference>
<dbReference type="PANTHER" id="PTHR44360:SF1">
    <property type="entry name" value="DNAJ HOMOLOG SUBFAMILY B MEMBER 9"/>
    <property type="match status" value="1"/>
</dbReference>
<dbReference type="AlphaFoldDB" id="A0A6L2PB92"/>
<keyword evidence="9" id="KW-1185">Reference proteome</keyword>
<feature type="domain" description="J" evidence="7">
    <location>
        <begin position="24"/>
        <end position="88"/>
    </location>
</feature>
<comment type="function">
    <text evidence="4">Co-chaperone for Hsp70 protein HSPA5/BiP that acts as a key repressor of the ERN1/IRE1-mediated unfolded protein response (UPR). J domain-containing co-chaperones stimulate the ATPase activity of Hsp70 proteins and are required for efficient substrate recognition by Hsp70 proteins. In the unstressed endoplasmic reticulum, interacts with the luminal region of ERN1/IRE1 and selectively recruits HSPA5/BiP: HSPA5/BiP disrupts the dimerization of the active ERN1/IRE1 luminal region, thereby inactivating ERN1/IRE1. Also involved in endoplasmic reticulum-associated degradation (ERAD) of misfolded proteins. Required for survival of B-cell progenitors and normal antibody production.</text>
</comment>
<sequence length="232" mass="26534">MNKINVFLLLVLILFQVIAQDKKDYYALLGVSRNASEREIKKAFRKLAVKYHPDKNKEKGAEEKFKEFAQAYEVLSDPEKRKKYDQFGSSAFESGGGGGGGQAFHFKFDDIFRNFEDDFGQNSFDFGGHPYQEQGHSFFNFEDFFHEDPEPFMHNQFGYETHAFGGGSSFFGSHFGNGHHESRVHQSSGGRSCRTVTQRVGNMEHRDIEGAKETFMQCGIFLSHESSRWSMA</sequence>
<dbReference type="GO" id="GO:0051787">
    <property type="term" value="F:misfolded protein binding"/>
    <property type="evidence" value="ECO:0007669"/>
    <property type="project" value="TreeGrafter"/>
</dbReference>
<dbReference type="EMBL" id="BLKM01000165">
    <property type="protein sequence ID" value="GFG29671.1"/>
    <property type="molecule type" value="Genomic_DNA"/>
</dbReference>
<evidence type="ECO:0000256" key="2">
    <source>
        <dbReference type="ARBA" id="ARBA00040158"/>
    </source>
</evidence>